<protein>
    <recommendedName>
        <fullName evidence="5">CHHC U11-48K-type domain-containing protein</fullName>
    </recommendedName>
</protein>
<evidence type="ECO:0000256" key="4">
    <source>
        <dbReference type="SAM" id="MobiDB-lite"/>
    </source>
</evidence>
<keyword evidence="1" id="KW-0479">Metal-binding</keyword>
<accession>A0A8S9GQQ8</accession>
<feature type="compositionally biased region" description="Polar residues" evidence="4">
    <location>
        <begin position="31"/>
        <end position="41"/>
    </location>
</feature>
<dbReference type="Pfam" id="PF05253">
    <property type="entry name" value="zf-U11-48K"/>
    <property type="match status" value="1"/>
</dbReference>
<dbReference type="AlphaFoldDB" id="A0A8S9GQQ8"/>
<name>A0A8S9GQQ8_BRACR</name>
<keyword evidence="2" id="KW-0863">Zinc-finger</keyword>
<evidence type="ECO:0000313" key="6">
    <source>
        <dbReference type="EMBL" id="KAF2547134.1"/>
    </source>
</evidence>
<dbReference type="PROSITE" id="PS51800">
    <property type="entry name" value="ZF_CHHC_U11_48K"/>
    <property type="match status" value="1"/>
</dbReference>
<proteinExistence type="predicted"/>
<dbReference type="GO" id="GO:0008270">
    <property type="term" value="F:zinc ion binding"/>
    <property type="evidence" value="ECO:0007669"/>
    <property type="project" value="UniProtKB-KW"/>
</dbReference>
<organism evidence="6">
    <name type="scientific">Brassica cretica</name>
    <name type="common">Mustard</name>
    <dbReference type="NCBI Taxonomy" id="69181"/>
    <lineage>
        <taxon>Eukaryota</taxon>
        <taxon>Viridiplantae</taxon>
        <taxon>Streptophyta</taxon>
        <taxon>Embryophyta</taxon>
        <taxon>Tracheophyta</taxon>
        <taxon>Spermatophyta</taxon>
        <taxon>Magnoliopsida</taxon>
        <taxon>eudicotyledons</taxon>
        <taxon>Gunneridae</taxon>
        <taxon>Pentapetalae</taxon>
        <taxon>rosids</taxon>
        <taxon>malvids</taxon>
        <taxon>Brassicales</taxon>
        <taxon>Brassicaceae</taxon>
        <taxon>Brassiceae</taxon>
        <taxon>Brassica</taxon>
    </lineage>
</organism>
<evidence type="ECO:0000259" key="5">
    <source>
        <dbReference type="PROSITE" id="PS51800"/>
    </source>
</evidence>
<gene>
    <name evidence="6" type="ORF">F2Q70_00024040</name>
</gene>
<evidence type="ECO:0000256" key="2">
    <source>
        <dbReference type="ARBA" id="ARBA00022771"/>
    </source>
</evidence>
<evidence type="ECO:0000256" key="1">
    <source>
        <dbReference type="ARBA" id="ARBA00022723"/>
    </source>
</evidence>
<comment type="caution">
    <text evidence="6">The sequence shown here is derived from an EMBL/GenBank/DDBJ whole genome shotgun (WGS) entry which is preliminary data.</text>
</comment>
<dbReference type="InterPro" id="IPR022776">
    <property type="entry name" value="TRM13/UPF0224_CHHC_Znf_dom"/>
</dbReference>
<feature type="domain" description="CHHC U11-48K-type" evidence="5">
    <location>
        <begin position="117"/>
        <end position="144"/>
    </location>
</feature>
<dbReference type="EMBL" id="QGKY02001925">
    <property type="protein sequence ID" value="KAF2547134.1"/>
    <property type="molecule type" value="Genomic_DNA"/>
</dbReference>
<keyword evidence="3" id="KW-0862">Zinc</keyword>
<feature type="region of interest" description="Disordered" evidence="4">
    <location>
        <begin position="25"/>
        <end position="75"/>
    </location>
</feature>
<sequence length="163" mass="18720">MCSRKRLVFIKSPFACKLRRRRMDRPPSFPHYQNPNLNFFQQHPPLHSNPSFLHRPHPPPLQTPNTYSIPPSPPPTRELSGTLSSLQTLISEYQRTLDSLSQNLSLEHSSLLHKDGLVRCPFDPNHLMPPEALFLHSLRCPKPLDLTPLLGSFSSYRNTLELP</sequence>
<evidence type="ECO:0000256" key="3">
    <source>
        <dbReference type="ARBA" id="ARBA00022833"/>
    </source>
</evidence>
<reference evidence="6" key="1">
    <citation type="submission" date="2019-12" db="EMBL/GenBank/DDBJ databases">
        <title>Genome sequencing and annotation of Brassica cretica.</title>
        <authorList>
            <person name="Studholme D.J."/>
            <person name="Sarris P.F."/>
        </authorList>
    </citation>
    <scope>NUCLEOTIDE SEQUENCE</scope>
    <source>
        <strain evidence="6">PFS-102/07</strain>
        <tissue evidence="6">Leaf</tissue>
    </source>
</reference>